<dbReference type="GeneID" id="63756000"/>
<gene>
    <name evidence="1" type="ORF">ASPSYDRAFT_1113529</name>
</gene>
<reference evidence="2" key="1">
    <citation type="journal article" date="2017" name="Genome Biol.">
        <title>Comparative genomics reveals high biological diversity and specific adaptations in the industrially and medically important fungal genus Aspergillus.</title>
        <authorList>
            <person name="de Vries R.P."/>
            <person name="Riley R."/>
            <person name="Wiebenga A."/>
            <person name="Aguilar-Osorio G."/>
            <person name="Amillis S."/>
            <person name="Uchima C.A."/>
            <person name="Anderluh G."/>
            <person name="Asadollahi M."/>
            <person name="Askin M."/>
            <person name="Barry K."/>
            <person name="Battaglia E."/>
            <person name="Bayram O."/>
            <person name="Benocci T."/>
            <person name="Braus-Stromeyer S.A."/>
            <person name="Caldana C."/>
            <person name="Canovas D."/>
            <person name="Cerqueira G.C."/>
            <person name="Chen F."/>
            <person name="Chen W."/>
            <person name="Choi C."/>
            <person name="Clum A."/>
            <person name="Dos Santos R.A."/>
            <person name="Damasio A.R."/>
            <person name="Diallinas G."/>
            <person name="Emri T."/>
            <person name="Fekete E."/>
            <person name="Flipphi M."/>
            <person name="Freyberg S."/>
            <person name="Gallo A."/>
            <person name="Gournas C."/>
            <person name="Habgood R."/>
            <person name="Hainaut M."/>
            <person name="Harispe M.L."/>
            <person name="Henrissat B."/>
            <person name="Hilden K.S."/>
            <person name="Hope R."/>
            <person name="Hossain A."/>
            <person name="Karabika E."/>
            <person name="Karaffa L."/>
            <person name="Karanyi Z."/>
            <person name="Krasevec N."/>
            <person name="Kuo A."/>
            <person name="Kusch H."/>
            <person name="LaButti K."/>
            <person name="Lagendijk E.L."/>
            <person name="Lapidus A."/>
            <person name="Levasseur A."/>
            <person name="Lindquist E."/>
            <person name="Lipzen A."/>
            <person name="Logrieco A.F."/>
            <person name="MacCabe A."/>
            <person name="Maekelae M.R."/>
            <person name="Malavazi I."/>
            <person name="Melin P."/>
            <person name="Meyer V."/>
            <person name="Mielnichuk N."/>
            <person name="Miskei M."/>
            <person name="Molnar A.P."/>
            <person name="Mule G."/>
            <person name="Ngan C.Y."/>
            <person name="Orejas M."/>
            <person name="Orosz E."/>
            <person name="Ouedraogo J.P."/>
            <person name="Overkamp K.M."/>
            <person name="Park H.-S."/>
            <person name="Perrone G."/>
            <person name="Piumi F."/>
            <person name="Punt P.J."/>
            <person name="Ram A.F."/>
            <person name="Ramon A."/>
            <person name="Rauscher S."/>
            <person name="Record E."/>
            <person name="Riano-Pachon D.M."/>
            <person name="Robert V."/>
            <person name="Roehrig J."/>
            <person name="Ruller R."/>
            <person name="Salamov A."/>
            <person name="Salih N.S."/>
            <person name="Samson R.A."/>
            <person name="Sandor E."/>
            <person name="Sanguinetti M."/>
            <person name="Schuetze T."/>
            <person name="Sepcic K."/>
            <person name="Shelest E."/>
            <person name="Sherlock G."/>
            <person name="Sophianopoulou V."/>
            <person name="Squina F.M."/>
            <person name="Sun H."/>
            <person name="Susca A."/>
            <person name="Todd R.B."/>
            <person name="Tsang A."/>
            <person name="Unkles S.E."/>
            <person name="van de Wiele N."/>
            <person name="van Rossen-Uffink D."/>
            <person name="Oliveira J.V."/>
            <person name="Vesth T.C."/>
            <person name="Visser J."/>
            <person name="Yu J.-H."/>
            <person name="Zhou M."/>
            <person name="Andersen M.R."/>
            <person name="Archer D.B."/>
            <person name="Baker S.E."/>
            <person name="Benoit I."/>
            <person name="Brakhage A.A."/>
            <person name="Braus G.H."/>
            <person name="Fischer R."/>
            <person name="Frisvad J.C."/>
            <person name="Goldman G.H."/>
            <person name="Houbraken J."/>
            <person name="Oakley B."/>
            <person name="Pocsi I."/>
            <person name="Scazzocchio C."/>
            <person name="Seiboth B."/>
            <person name="vanKuyk P.A."/>
            <person name="Wortman J."/>
            <person name="Dyer P.S."/>
            <person name="Grigoriev I.V."/>
        </authorList>
    </citation>
    <scope>NUCLEOTIDE SEQUENCE [LARGE SCALE GENOMIC DNA]</scope>
    <source>
        <strain evidence="2">CBS 593.65</strain>
    </source>
</reference>
<protein>
    <submittedName>
        <fullName evidence="1">Uncharacterized protein</fullName>
    </submittedName>
</protein>
<evidence type="ECO:0000313" key="2">
    <source>
        <dbReference type="Proteomes" id="UP000184356"/>
    </source>
</evidence>
<dbReference type="AlphaFoldDB" id="A0A1L9TC88"/>
<name>A0A1L9TC88_9EURO</name>
<dbReference type="RefSeq" id="XP_040700854.1">
    <property type="nucleotide sequence ID" value="XM_040839927.1"/>
</dbReference>
<proteinExistence type="predicted"/>
<accession>A0A1L9TC88</accession>
<dbReference type="Proteomes" id="UP000184356">
    <property type="component" value="Unassembled WGS sequence"/>
</dbReference>
<sequence length="219" mass="25052">MLAKRPTRFICTPFWKDDCVCMLSPRSGYWDASILPKVDGQFASCPRTASLLYTGYSWYKILSFPGFHNTSGSTRTSLLLVSIQFQLSRFPAQTFPPTDFSPLHLQHVYEQFMDRIPLVSYRLLSVHQAGHDGVVEMLFLSERKQPCLGFRVLQFLWPQEVPLLPSISLKMSRLQGGGEVRSMWALPLTHCFVSTIARCPRTQFHFRIRQKPSGVCCLS</sequence>
<dbReference type="EMBL" id="KV878589">
    <property type="protein sequence ID" value="OJJ57048.1"/>
    <property type="molecule type" value="Genomic_DNA"/>
</dbReference>
<organism evidence="1 2">
    <name type="scientific">Aspergillus sydowii CBS 593.65</name>
    <dbReference type="NCBI Taxonomy" id="1036612"/>
    <lineage>
        <taxon>Eukaryota</taxon>
        <taxon>Fungi</taxon>
        <taxon>Dikarya</taxon>
        <taxon>Ascomycota</taxon>
        <taxon>Pezizomycotina</taxon>
        <taxon>Eurotiomycetes</taxon>
        <taxon>Eurotiomycetidae</taxon>
        <taxon>Eurotiales</taxon>
        <taxon>Aspergillaceae</taxon>
        <taxon>Aspergillus</taxon>
        <taxon>Aspergillus subgen. Nidulantes</taxon>
    </lineage>
</organism>
<keyword evidence="2" id="KW-1185">Reference proteome</keyword>
<evidence type="ECO:0000313" key="1">
    <source>
        <dbReference type="EMBL" id="OJJ57048.1"/>
    </source>
</evidence>
<dbReference type="VEuPathDB" id="FungiDB:ASPSYDRAFT_1113529"/>